<dbReference type="Proteomes" id="UP000236311">
    <property type="component" value="Unassembled WGS sequence"/>
</dbReference>
<dbReference type="EMBL" id="OFSM01000046">
    <property type="protein sequence ID" value="SOY32323.1"/>
    <property type="molecule type" value="Genomic_DNA"/>
</dbReference>
<sequence>MSNTTETKKVTMKELAQAFEGKYVNVSSVDHYGIAIEMTRGTIEYEDNLKPELWFVSRDSENNVTGSVTIDEDIIECIEESDDTYTISFSVSTADIDISEYKSLEQLQTEHGKRQ</sequence>
<evidence type="ECO:0000313" key="1">
    <source>
        <dbReference type="EMBL" id="SOY32323.1"/>
    </source>
</evidence>
<protein>
    <submittedName>
        <fullName evidence="1">Uncharacterized protein</fullName>
    </submittedName>
</protein>
<gene>
    <name evidence="1" type="ORF">AMURIS_05081</name>
</gene>
<dbReference type="AlphaFoldDB" id="A0A2K4ZPA8"/>
<proteinExistence type="predicted"/>
<evidence type="ECO:0000313" key="2">
    <source>
        <dbReference type="Proteomes" id="UP000236311"/>
    </source>
</evidence>
<reference evidence="1 2" key="1">
    <citation type="submission" date="2018-01" db="EMBL/GenBank/DDBJ databases">
        <authorList>
            <person name="Gaut B.S."/>
            <person name="Morton B.R."/>
            <person name="Clegg M.T."/>
            <person name="Duvall M.R."/>
        </authorList>
    </citation>
    <scope>NUCLEOTIDE SEQUENCE [LARGE SCALE GENOMIC DNA]</scope>
    <source>
        <strain evidence="1">GP69</strain>
    </source>
</reference>
<name>A0A2K4ZPA8_9FIRM</name>
<dbReference type="OrthoDB" id="9796447at2"/>
<organism evidence="1 2">
    <name type="scientific">Acetatifactor muris</name>
    <dbReference type="NCBI Taxonomy" id="879566"/>
    <lineage>
        <taxon>Bacteria</taxon>
        <taxon>Bacillati</taxon>
        <taxon>Bacillota</taxon>
        <taxon>Clostridia</taxon>
        <taxon>Lachnospirales</taxon>
        <taxon>Lachnospiraceae</taxon>
        <taxon>Acetatifactor</taxon>
    </lineage>
</organism>
<keyword evidence="2" id="KW-1185">Reference proteome</keyword>
<dbReference type="RefSeq" id="WP_103242276.1">
    <property type="nucleotide sequence ID" value="NZ_JANJZD010000052.1"/>
</dbReference>
<accession>A0A2K4ZPA8</accession>